<dbReference type="EMBL" id="CP144695">
    <property type="protein sequence ID" value="WVZ06038.1"/>
    <property type="molecule type" value="Genomic_DNA"/>
</dbReference>
<evidence type="ECO:0000313" key="4">
    <source>
        <dbReference type="Proteomes" id="UP001374535"/>
    </source>
</evidence>
<feature type="compositionally biased region" description="Pro residues" evidence="1">
    <location>
        <begin position="466"/>
        <end position="482"/>
    </location>
</feature>
<gene>
    <name evidence="3" type="ORF">V8G54_019384</name>
</gene>
<evidence type="ECO:0000313" key="3">
    <source>
        <dbReference type="EMBL" id="WVZ06038.1"/>
    </source>
</evidence>
<dbReference type="Proteomes" id="UP001374535">
    <property type="component" value="Chromosome 6"/>
</dbReference>
<feature type="compositionally biased region" description="Low complexity" evidence="1">
    <location>
        <begin position="136"/>
        <end position="159"/>
    </location>
</feature>
<feature type="region of interest" description="Disordered" evidence="1">
    <location>
        <begin position="506"/>
        <end position="581"/>
    </location>
</feature>
<name>A0AAQ3NCU3_VIGMU</name>
<proteinExistence type="predicted"/>
<organism evidence="3 4">
    <name type="scientific">Vigna mungo</name>
    <name type="common">Black gram</name>
    <name type="synonym">Phaseolus mungo</name>
    <dbReference type="NCBI Taxonomy" id="3915"/>
    <lineage>
        <taxon>Eukaryota</taxon>
        <taxon>Viridiplantae</taxon>
        <taxon>Streptophyta</taxon>
        <taxon>Embryophyta</taxon>
        <taxon>Tracheophyta</taxon>
        <taxon>Spermatophyta</taxon>
        <taxon>Magnoliopsida</taxon>
        <taxon>eudicotyledons</taxon>
        <taxon>Gunneridae</taxon>
        <taxon>Pentapetalae</taxon>
        <taxon>rosids</taxon>
        <taxon>fabids</taxon>
        <taxon>Fabales</taxon>
        <taxon>Fabaceae</taxon>
        <taxon>Papilionoideae</taxon>
        <taxon>50 kb inversion clade</taxon>
        <taxon>NPAAA clade</taxon>
        <taxon>indigoferoid/millettioid clade</taxon>
        <taxon>Phaseoleae</taxon>
        <taxon>Vigna</taxon>
    </lineage>
</organism>
<sequence length="847" mass="91574">METVLICSCNGVEEKRKMELKMENLPTLNTLLFVRSLIFPSRYVPAGYLPKAPQALGYVVAVGFEKRGPGVLSLMTWGCLAGLPTPGSCNAHEFGPLIMVVLNGDDAWHLHWSRQVGAVVVWGAAMVARSDDGGQSSSPNFASSFSGSASSSSNRPSAGEEPLVPTREEQLSTPAREARPASSEGVEDDGSGRQSLDYGGDRVFNGIPLYLLKGCGFGSLPKIGGYDWVGHDVNAQASYYHSWTRLQDMINQSYIVRDVEDSRLIRAAVNRENERGLIGRSLAATLLCELNVAPTQLHPNAWASVQAFGALCLAAGVAPSVPAFLHFFDVHPSPKGGWVSFTSVKDRTMFKPYSESYKNFKCQFFKIMINESGQDEFHDEVGLPLFPFYWTREPRKIKAYPVHALDLGDLVDVETINALPRRLPARGLDSDRRAFDIMATPAPRQSNLMASKRGSAGVSSIVRGRAPPPPRRPPPVGRPIPSNPHSAGIPDGLPVEVSVAILRSSRAPAREGTSNAKSPPAADVGLPPTTNTESPIEVASHSAPLGNSMSAQKKRKSRKEGDKSSSKRNRREGSFPSTLRPLPGGVFSTEFNVSHCADFHMGATHWSLLEALSEFELTNAFFEMATRTTSVAEYIREFTNAELVEEKRATTGLRGELEALRAVHEETRSANSKLAETVDLLKKAQSTSNCLAGECNKLKLEAIKQKEVECKLHEQNDVLTEELARANEEVAKLRASIVAVVLLNVHKPFDVGFGIEKDVYGGELNPASDGTTEPEGAPAVDAEPVVEEVAGSVGLCHSPSAQVDRTFPFINLAGHCNSLPGQVDSISSFINLVLLGAGRALALHPLI</sequence>
<dbReference type="Pfam" id="PF04195">
    <property type="entry name" value="Transposase_28"/>
    <property type="match status" value="1"/>
</dbReference>
<protein>
    <recommendedName>
        <fullName evidence="2">Transposase (putative) gypsy type domain-containing protein</fullName>
    </recommendedName>
</protein>
<dbReference type="AlphaFoldDB" id="A0AAQ3NCU3"/>
<feature type="region of interest" description="Disordered" evidence="1">
    <location>
        <begin position="131"/>
        <end position="197"/>
    </location>
</feature>
<reference evidence="3 4" key="1">
    <citation type="journal article" date="2023" name="Life. Sci Alliance">
        <title>Evolutionary insights into 3D genome organization and epigenetic landscape of Vigna mungo.</title>
        <authorList>
            <person name="Junaid A."/>
            <person name="Singh B."/>
            <person name="Bhatia S."/>
        </authorList>
    </citation>
    <scope>NUCLEOTIDE SEQUENCE [LARGE SCALE GENOMIC DNA]</scope>
    <source>
        <strain evidence="3">Urdbean</strain>
    </source>
</reference>
<accession>A0AAQ3NCU3</accession>
<evidence type="ECO:0000259" key="2">
    <source>
        <dbReference type="Pfam" id="PF04195"/>
    </source>
</evidence>
<feature type="domain" description="Transposase (putative) gypsy type" evidence="2">
    <location>
        <begin position="291"/>
        <end position="331"/>
    </location>
</feature>
<dbReference type="InterPro" id="IPR007321">
    <property type="entry name" value="Transposase_28"/>
</dbReference>
<feature type="region of interest" description="Disordered" evidence="1">
    <location>
        <begin position="439"/>
        <end position="492"/>
    </location>
</feature>
<keyword evidence="4" id="KW-1185">Reference proteome</keyword>
<evidence type="ECO:0000256" key="1">
    <source>
        <dbReference type="SAM" id="MobiDB-lite"/>
    </source>
</evidence>